<dbReference type="CDD" id="cd19941">
    <property type="entry name" value="TIL"/>
    <property type="match status" value="1"/>
</dbReference>
<dbReference type="KEGG" id="dpo:6899103"/>
<dbReference type="SUPFAM" id="SSF57567">
    <property type="entry name" value="Serine protease inhibitors"/>
    <property type="match status" value="1"/>
</dbReference>
<gene>
    <name evidence="3" type="primary">LOC6899103</name>
</gene>
<feature type="domain" description="TIL" evidence="1">
    <location>
        <begin position="30"/>
        <end position="84"/>
    </location>
</feature>
<name>A0A6I8V538_DROPS</name>
<evidence type="ECO:0000313" key="2">
    <source>
        <dbReference type="Proteomes" id="UP000001819"/>
    </source>
</evidence>
<protein>
    <submittedName>
        <fullName evidence="3">Accessory gland protein Acp62F-like</fullName>
    </submittedName>
</protein>
<dbReference type="InterPro" id="IPR002919">
    <property type="entry name" value="TIL_dom"/>
</dbReference>
<evidence type="ECO:0000259" key="1">
    <source>
        <dbReference type="Pfam" id="PF01826"/>
    </source>
</evidence>
<reference evidence="2" key="1">
    <citation type="submission" date="2024-06" db="UniProtKB">
        <authorList>
            <consortium name="RefSeq"/>
        </authorList>
    </citation>
    <scope>NUCLEOTIDE SEQUENCE [LARGE SCALE GENOMIC DNA]</scope>
    <source>
        <strain evidence="2">MV2-25</strain>
    </source>
</reference>
<dbReference type="Pfam" id="PF01826">
    <property type="entry name" value="TIL"/>
    <property type="match status" value="1"/>
</dbReference>
<dbReference type="Gene3D" id="2.10.25.10">
    <property type="entry name" value="Laminin"/>
    <property type="match status" value="1"/>
</dbReference>
<dbReference type="RefSeq" id="XP_002139020.3">
    <property type="nucleotide sequence ID" value="XM_002138984.3"/>
</dbReference>
<proteinExistence type="predicted"/>
<evidence type="ECO:0000313" key="3">
    <source>
        <dbReference type="RefSeq" id="XP_002139020.3"/>
    </source>
</evidence>
<dbReference type="Proteomes" id="UP000001819">
    <property type="component" value="Chromosome 3"/>
</dbReference>
<reference evidence="3" key="2">
    <citation type="submission" date="2025-08" db="UniProtKB">
        <authorList>
            <consortium name="RefSeq"/>
        </authorList>
    </citation>
    <scope>IDENTIFICATION</scope>
    <source>
        <strain evidence="3">MV-25-SWS-2005</strain>
        <tissue evidence="3">Whole body</tissue>
    </source>
</reference>
<organism evidence="2 3">
    <name type="scientific">Drosophila pseudoobscura pseudoobscura</name>
    <name type="common">Fruit fly</name>
    <dbReference type="NCBI Taxonomy" id="46245"/>
    <lineage>
        <taxon>Eukaryota</taxon>
        <taxon>Metazoa</taxon>
        <taxon>Ecdysozoa</taxon>
        <taxon>Arthropoda</taxon>
        <taxon>Hexapoda</taxon>
        <taxon>Insecta</taxon>
        <taxon>Pterygota</taxon>
        <taxon>Neoptera</taxon>
        <taxon>Endopterygota</taxon>
        <taxon>Diptera</taxon>
        <taxon>Brachycera</taxon>
        <taxon>Muscomorpha</taxon>
        <taxon>Ephydroidea</taxon>
        <taxon>Drosophilidae</taxon>
        <taxon>Drosophila</taxon>
        <taxon>Sophophora</taxon>
    </lineage>
</organism>
<dbReference type="InParanoid" id="A0A6I8V538"/>
<keyword evidence="2" id="KW-1185">Reference proteome</keyword>
<accession>A0A6I8V538</accession>
<dbReference type="InterPro" id="IPR036084">
    <property type="entry name" value="Ser_inhib-like_sf"/>
</dbReference>
<sequence length="113" mass="12484">MLYYVLAPGWVFGDIPFARANTPYPPSLDCGLNATKSSCSSRCEETCQYKSRTCPPKTCGGPCVCIEGHVIDERRLSCVLRIDCGQKQLNVPSYQVSSVKYFGANYGQYIIPT</sequence>
<dbReference type="AlphaFoldDB" id="A0A6I8V538"/>